<feature type="domain" description="N-acetyltransferase" evidence="1">
    <location>
        <begin position="1"/>
        <end position="94"/>
    </location>
</feature>
<dbReference type="OrthoDB" id="9788755at2"/>
<dbReference type="InterPro" id="IPR000182">
    <property type="entry name" value="GNAT_dom"/>
</dbReference>
<dbReference type="EMBL" id="FXAZ01000001">
    <property type="protein sequence ID" value="SMG20630.1"/>
    <property type="molecule type" value="Genomic_DNA"/>
</dbReference>
<evidence type="ECO:0000313" key="2">
    <source>
        <dbReference type="EMBL" id="SMG20630.1"/>
    </source>
</evidence>
<dbReference type="STRING" id="1852522.SAMN06295960_1046"/>
<dbReference type="SUPFAM" id="SSF55729">
    <property type="entry name" value="Acyl-CoA N-acyltransferases (Nat)"/>
    <property type="match status" value="1"/>
</dbReference>
<organism evidence="2 3">
    <name type="scientific">Paenibacillus aquistagni</name>
    <dbReference type="NCBI Taxonomy" id="1852522"/>
    <lineage>
        <taxon>Bacteria</taxon>
        <taxon>Bacillati</taxon>
        <taxon>Bacillota</taxon>
        <taxon>Bacilli</taxon>
        <taxon>Bacillales</taxon>
        <taxon>Paenibacillaceae</taxon>
        <taxon>Paenibacillus</taxon>
    </lineage>
</organism>
<gene>
    <name evidence="2" type="ORF">SAMN06295960_1046</name>
</gene>
<dbReference type="AlphaFoldDB" id="A0A1X7IZM4"/>
<accession>A0A1X7IZM4</accession>
<dbReference type="GO" id="GO:0016747">
    <property type="term" value="F:acyltransferase activity, transferring groups other than amino-acyl groups"/>
    <property type="evidence" value="ECO:0007669"/>
    <property type="project" value="InterPro"/>
</dbReference>
<protein>
    <submittedName>
        <fullName evidence="2">Acetyltransferase (GNAT) domain-containing protein</fullName>
    </submittedName>
</protein>
<evidence type="ECO:0000259" key="1">
    <source>
        <dbReference type="PROSITE" id="PS51186"/>
    </source>
</evidence>
<keyword evidence="3" id="KW-1185">Reference proteome</keyword>
<dbReference type="Pfam" id="PF13508">
    <property type="entry name" value="Acetyltransf_7"/>
    <property type="match status" value="1"/>
</dbReference>
<name>A0A1X7IZM4_9BACL</name>
<dbReference type="Gene3D" id="3.40.630.30">
    <property type="match status" value="1"/>
</dbReference>
<dbReference type="InterPro" id="IPR016181">
    <property type="entry name" value="Acyl_CoA_acyltransferase"/>
</dbReference>
<sequence length="94" mass="11259">MVGSRIIGSVRAYEENNTCKVGKLIVHPDYENKGIATRLMSELEARFQHCKRYELYTGFKSERNLYLYDKLGYRKFKTIEVHDHLSFVYLEKYR</sequence>
<keyword evidence="2" id="KW-0808">Transferase</keyword>
<dbReference type="CDD" id="cd04301">
    <property type="entry name" value="NAT_SF"/>
    <property type="match status" value="1"/>
</dbReference>
<evidence type="ECO:0000313" key="3">
    <source>
        <dbReference type="Proteomes" id="UP000193834"/>
    </source>
</evidence>
<dbReference type="PROSITE" id="PS51186">
    <property type="entry name" value="GNAT"/>
    <property type="match status" value="1"/>
</dbReference>
<proteinExistence type="predicted"/>
<dbReference type="Proteomes" id="UP000193834">
    <property type="component" value="Unassembled WGS sequence"/>
</dbReference>
<reference evidence="2 3" key="1">
    <citation type="submission" date="2017-04" db="EMBL/GenBank/DDBJ databases">
        <authorList>
            <person name="Afonso C.L."/>
            <person name="Miller P.J."/>
            <person name="Scott M.A."/>
            <person name="Spackman E."/>
            <person name="Goraichik I."/>
            <person name="Dimitrov K.M."/>
            <person name="Suarez D.L."/>
            <person name="Swayne D.E."/>
        </authorList>
    </citation>
    <scope>NUCLEOTIDE SEQUENCE [LARGE SCALE GENOMIC DNA]</scope>
    <source>
        <strain evidence="2 3">11</strain>
    </source>
</reference>